<dbReference type="AlphaFoldDB" id="A0A9D0ZG50"/>
<evidence type="ECO:0000256" key="5">
    <source>
        <dbReference type="ARBA" id="ARBA00023136"/>
    </source>
</evidence>
<dbReference type="SUPFAM" id="SSF103473">
    <property type="entry name" value="MFS general substrate transporter"/>
    <property type="match status" value="1"/>
</dbReference>
<feature type="transmembrane region" description="Helical" evidence="6">
    <location>
        <begin position="325"/>
        <end position="345"/>
    </location>
</feature>
<proteinExistence type="predicted"/>
<feature type="transmembrane region" description="Helical" evidence="6">
    <location>
        <begin position="295"/>
        <end position="319"/>
    </location>
</feature>
<dbReference type="InterPro" id="IPR011701">
    <property type="entry name" value="MFS"/>
</dbReference>
<feature type="transmembrane region" description="Helical" evidence="6">
    <location>
        <begin position="262"/>
        <end position="283"/>
    </location>
</feature>
<dbReference type="EMBL" id="DVGA01000055">
    <property type="protein sequence ID" value="HIQ78719.1"/>
    <property type="molecule type" value="Genomic_DNA"/>
</dbReference>
<dbReference type="Proteomes" id="UP000824262">
    <property type="component" value="Unassembled WGS sequence"/>
</dbReference>
<protein>
    <submittedName>
        <fullName evidence="7">MFS transporter</fullName>
    </submittedName>
</protein>
<evidence type="ECO:0000313" key="7">
    <source>
        <dbReference type="EMBL" id="HIQ78719.1"/>
    </source>
</evidence>
<dbReference type="CDD" id="cd06173">
    <property type="entry name" value="MFS_MefA_like"/>
    <property type="match status" value="1"/>
</dbReference>
<name>A0A9D0ZG50_9FIRM</name>
<dbReference type="Gene3D" id="1.20.1250.20">
    <property type="entry name" value="MFS general substrate transporter like domains"/>
    <property type="match status" value="1"/>
</dbReference>
<evidence type="ECO:0000256" key="2">
    <source>
        <dbReference type="ARBA" id="ARBA00022475"/>
    </source>
</evidence>
<keyword evidence="4 6" id="KW-1133">Transmembrane helix</keyword>
<dbReference type="GO" id="GO:0005886">
    <property type="term" value="C:plasma membrane"/>
    <property type="evidence" value="ECO:0007669"/>
    <property type="project" value="UniProtKB-SubCell"/>
</dbReference>
<feature type="transmembrane region" description="Helical" evidence="6">
    <location>
        <begin position="366"/>
        <end position="385"/>
    </location>
</feature>
<dbReference type="GO" id="GO:0022857">
    <property type="term" value="F:transmembrane transporter activity"/>
    <property type="evidence" value="ECO:0007669"/>
    <property type="project" value="InterPro"/>
</dbReference>
<feature type="transmembrane region" description="Helical" evidence="6">
    <location>
        <begin position="391"/>
        <end position="410"/>
    </location>
</feature>
<keyword evidence="3 6" id="KW-0812">Transmembrane</keyword>
<comment type="caution">
    <text evidence="7">The sequence shown here is derived from an EMBL/GenBank/DDBJ whole genome shotgun (WGS) entry which is preliminary data.</text>
</comment>
<feature type="transmembrane region" description="Helical" evidence="6">
    <location>
        <begin position="175"/>
        <end position="194"/>
    </location>
</feature>
<reference evidence="7" key="1">
    <citation type="submission" date="2020-10" db="EMBL/GenBank/DDBJ databases">
        <authorList>
            <person name="Gilroy R."/>
        </authorList>
    </citation>
    <scope>NUCLEOTIDE SEQUENCE</scope>
    <source>
        <strain evidence="7">ChiBcolR7-354</strain>
    </source>
</reference>
<comment type="subcellular location">
    <subcellularLocation>
        <location evidence="1">Cell membrane</location>
        <topology evidence="1">Multi-pass membrane protein</topology>
    </subcellularLocation>
</comment>
<gene>
    <name evidence="7" type="ORF">IAB77_05610</name>
</gene>
<evidence type="ECO:0000256" key="1">
    <source>
        <dbReference type="ARBA" id="ARBA00004651"/>
    </source>
</evidence>
<evidence type="ECO:0000313" key="8">
    <source>
        <dbReference type="Proteomes" id="UP000824262"/>
    </source>
</evidence>
<organism evidence="7 8">
    <name type="scientific">Candidatus Scatomorpha intestinavium</name>
    <dbReference type="NCBI Taxonomy" id="2840922"/>
    <lineage>
        <taxon>Bacteria</taxon>
        <taxon>Bacillati</taxon>
        <taxon>Bacillota</taxon>
        <taxon>Clostridia</taxon>
        <taxon>Eubacteriales</taxon>
        <taxon>Candidatus Scatomorpha</taxon>
    </lineage>
</organism>
<evidence type="ECO:0000256" key="4">
    <source>
        <dbReference type="ARBA" id="ARBA00022989"/>
    </source>
</evidence>
<feature type="transmembrane region" description="Helical" evidence="6">
    <location>
        <begin position="228"/>
        <end position="250"/>
    </location>
</feature>
<accession>A0A9D0ZG50</accession>
<dbReference type="PANTHER" id="PTHR23513:SF11">
    <property type="entry name" value="STAPHYLOFERRIN A TRANSPORTER"/>
    <property type="match status" value="1"/>
</dbReference>
<evidence type="ECO:0000256" key="6">
    <source>
        <dbReference type="SAM" id="Phobius"/>
    </source>
</evidence>
<keyword evidence="5 6" id="KW-0472">Membrane</keyword>
<keyword evidence="2" id="KW-1003">Cell membrane</keyword>
<sequence length="414" mass="43953">MSSKLSKYSALRGEREYFKLLAANAVNRFGDSVDSIALSLLMYEVTGSASMMALLLTVNYLPTIILQPIAGAVVDRMDKKAVMVWMDFARGAVVALIALLLYLDALSTAALFVCVALISTLETLRIPAGACAMPALLEKEKYTVGVALNGGLGQVCTVIGLALAGPIVEGLGMEWAIMIDMATFFFSGAAIAALKMKLPPREDAEKVSVRAVAHDMADGLKYLRGSRLLWAITMLGMALNFIASPVNAFYTPFVTDSLGGGATLLSVTQLVQVGGVAVGALMVPRLEKIRIRTTATVTGLVFALSGVAMPALLLFPALVQRAAGLLAISLLEGLSLGVLNTLYSSQFMIHTDKEFLARTTGVTNSLLMLMSPAGTLMCSAAAAFMSVPECLFYLSLACAALFYIVTRMRAFKEL</sequence>
<feature type="transmembrane region" description="Helical" evidence="6">
    <location>
        <begin position="142"/>
        <end position="163"/>
    </location>
</feature>
<dbReference type="InterPro" id="IPR036259">
    <property type="entry name" value="MFS_trans_sf"/>
</dbReference>
<dbReference type="Pfam" id="PF07690">
    <property type="entry name" value="MFS_1"/>
    <property type="match status" value="1"/>
</dbReference>
<dbReference type="PANTHER" id="PTHR23513">
    <property type="entry name" value="INTEGRAL MEMBRANE EFFLUX PROTEIN-RELATED"/>
    <property type="match status" value="1"/>
</dbReference>
<evidence type="ECO:0000256" key="3">
    <source>
        <dbReference type="ARBA" id="ARBA00022692"/>
    </source>
</evidence>
<reference evidence="7" key="2">
    <citation type="journal article" date="2021" name="PeerJ">
        <title>Extensive microbial diversity within the chicken gut microbiome revealed by metagenomics and culture.</title>
        <authorList>
            <person name="Gilroy R."/>
            <person name="Ravi A."/>
            <person name="Getino M."/>
            <person name="Pursley I."/>
            <person name="Horton D.L."/>
            <person name="Alikhan N.F."/>
            <person name="Baker D."/>
            <person name="Gharbi K."/>
            <person name="Hall N."/>
            <person name="Watson M."/>
            <person name="Adriaenssens E.M."/>
            <person name="Foster-Nyarko E."/>
            <person name="Jarju S."/>
            <person name="Secka A."/>
            <person name="Antonio M."/>
            <person name="Oren A."/>
            <person name="Chaudhuri R.R."/>
            <person name="La Ragione R."/>
            <person name="Hildebrand F."/>
            <person name="Pallen M.J."/>
        </authorList>
    </citation>
    <scope>NUCLEOTIDE SEQUENCE</scope>
    <source>
        <strain evidence="7">ChiBcolR7-354</strain>
    </source>
</reference>